<keyword evidence="3" id="KW-1185">Reference proteome</keyword>
<organism evidence="2 3">
    <name type="scientific">Azospira inquinata</name>
    <dbReference type="NCBI Taxonomy" id="2785627"/>
    <lineage>
        <taxon>Bacteria</taxon>
        <taxon>Pseudomonadati</taxon>
        <taxon>Pseudomonadota</taxon>
        <taxon>Betaproteobacteria</taxon>
        <taxon>Rhodocyclales</taxon>
        <taxon>Rhodocyclaceae</taxon>
        <taxon>Azospira</taxon>
    </lineage>
</organism>
<dbReference type="Proteomes" id="UP000683428">
    <property type="component" value="Chromosome"/>
</dbReference>
<feature type="repeat" description="TPR" evidence="1">
    <location>
        <begin position="181"/>
        <end position="214"/>
    </location>
</feature>
<dbReference type="GO" id="GO:0016757">
    <property type="term" value="F:glycosyltransferase activity"/>
    <property type="evidence" value="ECO:0007669"/>
    <property type="project" value="InterPro"/>
</dbReference>
<dbReference type="Pfam" id="PF13424">
    <property type="entry name" value="TPR_12"/>
    <property type="match status" value="2"/>
</dbReference>
<dbReference type="KEGG" id="aiq:Azoinq_06200"/>
<dbReference type="SMART" id="SM00028">
    <property type="entry name" value="TPR"/>
    <property type="match status" value="7"/>
</dbReference>
<feature type="repeat" description="TPR" evidence="1">
    <location>
        <begin position="113"/>
        <end position="146"/>
    </location>
</feature>
<dbReference type="PANTHER" id="PTHR44809">
    <property type="match status" value="1"/>
</dbReference>
<dbReference type="AlphaFoldDB" id="A0A975XVT3"/>
<keyword evidence="1" id="KW-0802">TPR repeat</keyword>
<dbReference type="Pfam" id="PF00515">
    <property type="entry name" value="TPR_1"/>
    <property type="match status" value="1"/>
</dbReference>
<protein>
    <submittedName>
        <fullName evidence="2">Tetratricopeptide repeat protein</fullName>
    </submittedName>
</protein>
<dbReference type="InterPro" id="IPR019734">
    <property type="entry name" value="TPR_rpt"/>
</dbReference>
<dbReference type="RefSeq" id="WP_216130938.1">
    <property type="nucleotide sequence ID" value="NZ_CP064782.1"/>
</dbReference>
<evidence type="ECO:0000313" key="3">
    <source>
        <dbReference type="Proteomes" id="UP000683428"/>
    </source>
</evidence>
<name>A0A975XVT3_9RHOO</name>
<feature type="repeat" description="TPR" evidence="1">
    <location>
        <begin position="215"/>
        <end position="248"/>
    </location>
</feature>
<dbReference type="PROSITE" id="PS50005">
    <property type="entry name" value="TPR"/>
    <property type="match status" value="5"/>
</dbReference>
<sequence length="567" mass="62849">MSAPESSAPQIPPEVALIQAALNHSAQGDTTLPSLPPGIPPEKLQAAALHLLAILRQNAGQLEAAEALMRQSLALEETPLTLHSLGVLLHRMKRWEGAEAAYRQAIALTPDYGEAYNNLGILYKDWGRPAEAEQAYLEAVRVKPEYPDPHNNLGVLYKGRGQLEAAEVAYRRALELRPDFPEALNNLGVVCKTRGEFAQAEGFYRRAVDLRPHYAEAHNNLGVVYKETRRPVEAEAAYREALALRPDYADARWNLGLLLLSLGRYREAWPCYESRYHPNRTEAVSVAPPFPFPQLQRNDDLAGKSLLIWPEQGYGDAIQFARFLPEMKALGVQRITLFCPPVLGELLATAPGADQVIWDGAQLTQHDYWAFSLSLPYYCHTSLGTLPAAPYLHAPADRLEAWRERLAGPGFKVGLVWKGNPEHKNDQHRSLPGLSTLAPLWEVPGARFFSLQKGADEGAAAQPPARQPLTALGGDIRDFADTAAIVSQLDLVICVDTAVAHLAGALGKPCWLLLSDHDTDWRWLKLRNDSPWYPEVMRLFRQPEDGDWATVIAQVKTALARAVVEQE</sequence>
<reference evidence="2" key="1">
    <citation type="submission" date="2020-11" db="EMBL/GenBank/DDBJ databases">
        <title>Azospira inquinata sp. nov.</title>
        <authorList>
            <person name="Moe W.M."/>
            <person name="Mikes M.C."/>
        </authorList>
    </citation>
    <scope>NUCLEOTIDE SEQUENCE</scope>
    <source>
        <strain evidence="2">Azo-3</strain>
    </source>
</reference>
<dbReference type="InterPro" id="IPR052943">
    <property type="entry name" value="TMTC_O-mannosyl-trnsfr"/>
</dbReference>
<evidence type="ECO:0000313" key="2">
    <source>
        <dbReference type="EMBL" id="QWT50177.1"/>
    </source>
</evidence>
<dbReference type="EMBL" id="CP064782">
    <property type="protein sequence ID" value="QWT50177.1"/>
    <property type="molecule type" value="Genomic_DNA"/>
</dbReference>
<gene>
    <name evidence="2" type="ORF">Azoinq_06200</name>
</gene>
<dbReference type="InterPro" id="IPR002201">
    <property type="entry name" value="Glyco_trans_9"/>
</dbReference>
<proteinExistence type="predicted"/>
<accession>A0A975XVT3</accession>
<dbReference type="Pfam" id="PF01075">
    <property type="entry name" value="Glyco_transf_9"/>
    <property type="match status" value="1"/>
</dbReference>
<dbReference type="PANTHER" id="PTHR44809:SF1">
    <property type="entry name" value="PROTEIN O-MANNOSYL-TRANSFERASE TMTC1"/>
    <property type="match status" value="1"/>
</dbReference>
<feature type="repeat" description="TPR" evidence="1">
    <location>
        <begin position="79"/>
        <end position="112"/>
    </location>
</feature>
<feature type="repeat" description="TPR" evidence="1">
    <location>
        <begin position="147"/>
        <end position="180"/>
    </location>
</feature>
<evidence type="ECO:0000256" key="1">
    <source>
        <dbReference type="PROSITE-ProRule" id="PRU00339"/>
    </source>
</evidence>